<evidence type="ECO:0000256" key="4">
    <source>
        <dbReference type="ARBA" id="ARBA00022801"/>
    </source>
</evidence>
<feature type="domain" description="Helicase C-terminal" evidence="10">
    <location>
        <begin position="376"/>
        <end position="554"/>
    </location>
</feature>
<organism evidence="11 12">
    <name type="scientific">Geotrichum candidum</name>
    <name type="common">Oospora lactis</name>
    <name type="synonym">Dipodascus geotrichum</name>
    <dbReference type="NCBI Taxonomy" id="1173061"/>
    <lineage>
        <taxon>Eukaryota</taxon>
        <taxon>Fungi</taxon>
        <taxon>Dikarya</taxon>
        <taxon>Ascomycota</taxon>
        <taxon>Saccharomycotina</taxon>
        <taxon>Dipodascomycetes</taxon>
        <taxon>Dipodascales</taxon>
        <taxon>Dipodascaceae</taxon>
        <taxon>Geotrichum</taxon>
    </lineage>
</organism>
<dbReference type="PROSITE" id="PS00690">
    <property type="entry name" value="DEAH_ATP_HELICASE"/>
    <property type="match status" value="1"/>
</dbReference>
<evidence type="ECO:0000256" key="1">
    <source>
        <dbReference type="ARBA" id="ARBA00008792"/>
    </source>
</evidence>
<dbReference type="SMART" id="SM00490">
    <property type="entry name" value="HELICc"/>
    <property type="match status" value="1"/>
</dbReference>
<evidence type="ECO:0000313" key="11">
    <source>
        <dbReference type="EMBL" id="CDO53347.1"/>
    </source>
</evidence>
<feature type="compositionally biased region" description="Acidic residues" evidence="8">
    <location>
        <begin position="731"/>
        <end position="744"/>
    </location>
</feature>
<feature type="domain" description="Helicase ATP-binding" evidence="9">
    <location>
        <begin position="184"/>
        <end position="355"/>
    </location>
</feature>
<evidence type="ECO:0000259" key="9">
    <source>
        <dbReference type="PROSITE" id="PS51192"/>
    </source>
</evidence>
<dbReference type="GO" id="GO:1990904">
    <property type="term" value="C:ribonucleoprotein complex"/>
    <property type="evidence" value="ECO:0007669"/>
    <property type="project" value="UniProtKB-ARBA"/>
</dbReference>
<keyword evidence="12" id="KW-1185">Reference proteome</keyword>
<dbReference type="InterPro" id="IPR001650">
    <property type="entry name" value="Helicase_C-like"/>
</dbReference>
<dbReference type="Proteomes" id="UP000242525">
    <property type="component" value="Unassembled WGS sequence"/>
</dbReference>
<accession>A0A0J9X7C6</accession>
<keyword evidence="5 11" id="KW-0347">Helicase</keyword>
<dbReference type="GO" id="GO:0003725">
    <property type="term" value="F:double-stranded RNA binding"/>
    <property type="evidence" value="ECO:0007669"/>
    <property type="project" value="TreeGrafter"/>
</dbReference>
<dbReference type="InterPro" id="IPR048333">
    <property type="entry name" value="HA2_WH"/>
</dbReference>
<dbReference type="Pfam" id="PF00271">
    <property type="entry name" value="Helicase_C"/>
    <property type="match status" value="1"/>
</dbReference>
<dbReference type="PROSITE" id="PS51194">
    <property type="entry name" value="HELICASE_CTER"/>
    <property type="match status" value="1"/>
</dbReference>
<evidence type="ECO:0000259" key="10">
    <source>
        <dbReference type="PROSITE" id="PS51194"/>
    </source>
</evidence>
<feature type="compositionally biased region" description="Polar residues" evidence="8">
    <location>
        <begin position="64"/>
        <end position="85"/>
    </location>
</feature>
<feature type="region of interest" description="Disordered" evidence="8">
    <location>
        <begin position="137"/>
        <end position="156"/>
    </location>
</feature>
<evidence type="ECO:0000256" key="8">
    <source>
        <dbReference type="SAM" id="MobiDB-lite"/>
    </source>
</evidence>
<feature type="compositionally biased region" description="Polar residues" evidence="8">
    <location>
        <begin position="23"/>
        <end position="32"/>
    </location>
</feature>
<dbReference type="Pfam" id="PF07717">
    <property type="entry name" value="OB_NTP_bind"/>
    <property type="match status" value="1"/>
</dbReference>
<keyword evidence="6" id="KW-0067">ATP-binding</keyword>
<dbReference type="PANTHER" id="PTHR18934">
    <property type="entry name" value="ATP-DEPENDENT RNA HELICASE"/>
    <property type="match status" value="1"/>
</dbReference>
<dbReference type="Pfam" id="PF04408">
    <property type="entry name" value="WHD_HA2"/>
    <property type="match status" value="1"/>
</dbReference>
<keyword evidence="3" id="KW-0547">Nucleotide-binding</keyword>
<comment type="similarity">
    <text evidence="1">Belongs to the DEAD box helicase family. DEAH subfamily.</text>
</comment>
<dbReference type="STRING" id="1173061.A0A0J9X7C6"/>
<comment type="caution">
    <text evidence="11">The sequence shown here is derived from an EMBL/GenBank/DDBJ whole genome shotgun (WGS) entry which is preliminary data.</text>
</comment>
<dbReference type="GO" id="GO:0045943">
    <property type="term" value="P:positive regulation of transcription by RNA polymerase I"/>
    <property type="evidence" value="ECO:0007669"/>
    <property type="project" value="TreeGrafter"/>
</dbReference>
<dbReference type="SUPFAM" id="SSF52540">
    <property type="entry name" value="P-loop containing nucleoside triphosphate hydrolases"/>
    <property type="match status" value="1"/>
</dbReference>
<reference evidence="11" key="1">
    <citation type="submission" date="2014-03" db="EMBL/GenBank/DDBJ databases">
        <authorList>
            <person name="Casaregola S."/>
        </authorList>
    </citation>
    <scope>NUCLEOTIDE SEQUENCE [LARGE SCALE GENOMIC DNA]</scope>
    <source>
        <strain evidence="11">CLIB 918</strain>
    </source>
</reference>
<evidence type="ECO:0000256" key="6">
    <source>
        <dbReference type="ARBA" id="ARBA00022840"/>
    </source>
</evidence>
<feature type="compositionally biased region" description="Basic and acidic residues" evidence="8">
    <location>
        <begin position="92"/>
        <end position="102"/>
    </location>
</feature>
<dbReference type="SMART" id="SM00847">
    <property type="entry name" value="HA2"/>
    <property type="match status" value="1"/>
</dbReference>
<proteinExistence type="inferred from homology"/>
<dbReference type="Gene3D" id="3.40.50.300">
    <property type="entry name" value="P-loop containing nucleotide triphosphate hydrolases"/>
    <property type="match status" value="2"/>
</dbReference>
<dbReference type="InterPro" id="IPR011545">
    <property type="entry name" value="DEAD/DEAH_box_helicase_dom"/>
</dbReference>
<dbReference type="FunFam" id="3.40.50.300:FF:000145">
    <property type="entry name" value="probable ATP-dependent RNA helicase DHX40"/>
    <property type="match status" value="1"/>
</dbReference>
<sequence>MPPKVHKRFDDDGDTADLPIVSVNEQVATTTSKKNKNKKKNKKKNKANANQEQNHAAQPAPLPDSTQNGQQKTELTNGASEQVSAEPSLEQSPKEPVPEKSKPSTQESRPNKRKNIKSNGAVQFLDSEDEGDAALMESDDDENALARSSVSANGSNKRARIDLKNKLFQTRIQLPMYQAGEEVVERIMANEVTVLLGETGSGKSTQLPQLLYAQGNKEEPQRIAITQPRRVAAINLATRVSEEMGEVLGQKVGYSVRFQNNSHPHYTHIKYLTDGMLLRELMGSADLEQYSTIILDEAHERTLLTDLLMGLLKRIMKRRNAEGSDNRLRLVVMSATLDAERFSKFFDNADILFVEGKMYPVQRYYLNEPVDDIVDSTIQAVCQVNQDEPSGDILAFLPGQDEIEKVAQRINDLAPELPKEAPLLVALPLYASLASTAQQRAFEPLPGKNRRKVICATNIAETSLTVPGVRYVIDSGLRKIRVWKPDLGMDTLLTTPISQAAASQRMGRAGREAPGKCFRLFTEDTYTSDLPKQTEAEIVRCDVASAILMLKRAGVDDVLGFDWVESPGKRAISAALLKLYGLKALDDEGKITALGNQMALLPVAPQLAAVLLSAQAQGGSKLLSTVIDVVACISVEDLLVNPHPEVRDAVNERRRTLFGGATEWGDLVMLKEMYDMYSRITDVGDKKVWCREVCVSYKGMKNVMLVRTQIKNYMRGLLGDKPTRAKQEQPAAEEQDDEDDYEDDEDFDLDDLKSNIRGQFDIKGLIKCFLHGYVGNAALGLPDRRYKSILNGQTLNIHPSSMLFGQKLEAIMYLEFVYTTKPYARMVSPIQAEWLHEIAPHLLG</sequence>
<evidence type="ECO:0000256" key="3">
    <source>
        <dbReference type="ARBA" id="ARBA00022741"/>
    </source>
</evidence>
<feature type="region of interest" description="Disordered" evidence="8">
    <location>
        <begin position="1"/>
        <end position="126"/>
    </location>
</feature>
<gene>
    <name evidence="11" type="ORF">BN980_GECA05s00373g</name>
</gene>
<comment type="catalytic activity">
    <reaction evidence="7">
        <text>ATP + H2O = ADP + phosphate + H(+)</text>
        <dbReference type="Rhea" id="RHEA:13065"/>
        <dbReference type="ChEBI" id="CHEBI:15377"/>
        <dbReference type="ChEBI" id="CHEBI:15378"/>
        <dbReference type="ChEBI" id="CHEBI:30616"/>
        <dbReference type="ChEBI" id="CHEBI:43474"/>
        <dbReference type="ChEBI" id="CHEBI:456216"/>
        <dbReference type="EC" id="3.6.4.13"/>
    </reaction>
</comment>
<name>A0A0J9X7C6_GEOCN</name>
<dbReference type="InterPro" id="IPR011709">
    <property type="entry name" value="DEAD-box_helicase_OB_fold"/>
</dbReference>
<feature type="compositionally biased region" description="Basic residues" evidence="8">
    <location>
        <begin position="33"/>
        <end position="46"/>
    </location>
</feature>
<dbReference type="FunFam" id="3.40.50.300:FF:000578">
    <property type="entry name" value="probable ATP-dependent RNA helicase DHX35"/>
    <property type="match status" value="1"/>
</dbReference>
<dbReference type="AlphaFoldDB" id="A0A0J9X7C6"/>
<dbReference type="InterPro" id="IPR007502">
    <property type="entry name" value="Helicase-assoc_dom"/>
</dbReference>
<dbReference type="SMART" id="SM00487">
    <property type="entry name" value="DEXDc"/>
    <property type="match status" value="1"/>
</dbReference>
<feature type="compositionally biased region" description="Polar residues" evidence="8">
    <location>
        <begin position="146"/>
        <end position="156"/>
    </location>
</feature>
<dbReference type="GO" id="GO:0005524">
    <property type="term" value="F:ATP binding"/>
    <property type="evidence" value="ECO:0007669"/>
    <property type="project" value="UniProtKB-KW"/>
</dbReference>
<dbReference type="PANTHER" id="PTHR18934:SF118">
    <property type="entry name" value="ATP-DEPENDENT RNA HELICASE DHX33"/>
    <property type="match status" value="1"/>
</dbReference>
<dbReference type="OrthoDB" id="10253254at2759"/>
<dbReference type="Pfam" id="PF00270">
    <property type="entry name" value="DEAD"/>
    <property type="match status" value="1"/>
</dbReference>
<evidence type="ECO:0000256" key="7">
    <source>
        <dbReference type="ARBA" id="ARBA00047984"/>
    </source>
</evidence>
<dbReference type="Gene3D" id="1.20.120.1080">
    <property type="match status" value="1"/>
</dbReference>
<feature type="region of interest" description="Disordered" evidence="8">
    <location>
        <begin position="722"/>
        <end position="744"/>
    </location>
</feature>
<dbReference type="GO" id="GO:0003724">
    <property type="term" value="F:RNA helicase activity"/>
    <property type="evidence" value="ECO:0007669"/>
    <property type="project" value="UniProtKB-EC"/>
</dbReference>
<dbReference type="EMBL" id="CCBN010000005">
    <property type="protein sequence ID" value="CDO53347.1"/>
    <property type="molecule type" value="Genomic_DNA"/>
</dbReference>
<evidence type="ECO:0000256" key="2">
    <source>
        <dbReference type="ARBA" id="ARBA00012552"/>
    </source>
</evidence>
<dbReference type="Pfam" id="PF21010">
    <property type="entry name" value="HA2_C"/>
    <property type="match status" value="1"/>
</dbReference>
<dbReference type="CDD" id="cd18791">
    <property type="entry name" value="SF2_C_RHA"/>
    <property type="match status" value="1"/>
</dbReference>
<protein>
    <recommendedName>
        <fullName evidence="2">RNA helicase</fullName>
        <ecNumber evidence="2">3.6.4.13</ecNumber>
    </recommendedName>
</protein>
<dbReference type="EC" id="3.6.4.13" evidence="2"/>
<dbReference type="PROSITE" id="PS51192">
    <property type="entry name" value="HELICASE_ATP_BIND_1"/>
    <property type="match status" value="1"/>
</dbReference>
<dbReference type="InterPro" id="IPR027417">
    <property type="entry name" value="P-loop_NTPase"/>
</dbReference>
<dbReference type="InterPro" id="IPR014001">
    <property type="entry name" value="Helicase_ATP-bd"/>
</dbReference>
<dbReference type="InterPro" id="IPR002464">
    <property type="entry name" value="DNA/RNA_helicase_DEAH_CS"/>
</dbReference>
<evidence type="ECO:0000256" key="5">
    <source>
        <dbReference type="ARBA" id="ARBA00022806"/>
    </source>
</evidence>
<evidence type="ECO:0000313" key="12">
    <source>
        <dbReference type="Proteomes" id="UP000242525"/>
    </source>
</evidence>
<dbReference type="GO" id="GO:0005730">
    <property type="term" value="C:nucleolus"/>
    <property type="evidence" value="ECO:0007669"/>
    <property type="project" value="TreeGrafter"/>
</dbReference>
<keyword evidence="4" id="KW-0378">Hydrolase</keyword>
<dbReference type="GO" id="GO:0016787">
    <property type="term" value="F:hydrolase activity"/>
    <property type="evidence" value="ECO:0007669"/>
    <property type="project" value="UniProtKB-KW"/>
</dbReference>